<geneLocation type="plasmid" evidence="3 4">
    <name>pMYCCH.01</name>
</geneLocation>
<gene>
    <name evidence="3" type="ordered locus">Mycch_5466</name>
</gene>
<evidence type="ECO:0000259" key="1">
    <source>
        <dbReference type="SMART" id="SM00065"/>
    </source>
</evidence>
<dbReference type="Pfam" id="PF01590">
    <property type="entry name" value="GAF"/>
    <property type="match status" value="1"/>
</dbReference>
<dbReference type="KEGG" id="mcb:Mycch_5466"/>
<evidence type="ECO:0000313" key="4">
    <source>
        <dbReference type="Proteomes" id="UP000006057"/>
    </source>
</evidence>
<dbReference type="Gene3D" id="3.30.450.40">
    <property type="match status" value="1"/>
</dbReference>
<proteinExistence type="predicted"/>
<sequence>MADIPTAVNWPDLITELLAEGPACVRSTDMTLTMAAEVSAAESVVLVEWVRGRPSVLHAVGDPVPLFYRPSADATHLAGRPISMVGLDAHRDLLAVRPTGAPPFSTSDLSALRAVAALLAHSQSVGRKEAAEALYQLSLDVVGTLDLDRVLLSTATAASRLLQSEVAGVFLVHGQGDNQELRMQCAIGNRTVETARLRIPRGHGIAGKVLQCGAPVRVDDYATTSTISLEYLPTALAEGTQSGLGVPMHNTSGDIIGVLAVWRRRPSVFSDEDEEFLISLAGLAAIGVANARGRCSGLEPHTTLRGG</sequence>
<dbReference type="AlphaFoldDB" id="D2K2E3"/>
<dbReference type="RefSeq" id="WP_014805425.1">
    <property type="nucleotide sequence ID" value="NC_018022.1"/>
</dbReference>
<reference evidence="3 4" key="2">
    <citation type="submission" date="2012-06" db="EMBL/GenBank/DDBJ databases">
        <title>Complete sequence of plasmid 1 of Mycobacterium chubuense NBB4.</title>
        <authorList>
            <consortium name="US DOE Joint Genome Institute"/>
            <person name="Lucas S."/>
            <person name="Han J."/>
            <person name="Lapidus A."/>
            <person name="Cheng J.-F."/>
            <person name="Goodwin L."/>
            <person name="Pitluck S."/>
            <person name="Peters L."/>
            <person name="Mikhailova N."/>
            <person name="Teshima H."/>
            <person name="Detter J.C."/>
            <person name="Han C."/>
            <person name="Tapia R."/>
            <person name="Land M."/>
            <person name="Hauser L."/>
            <person name="Kyrpides N."/>
            <person name="Ivanova N."/>
            <person name="Pagani I."/>
            <person name="Mattes T."/>
            <person name="Holmes A."/>
            <person name="Rutledge P."/>
            <person name="Paulsen I."/>
            <person name="Coleman N."/>
            <person name="Woyke T."/>
        </authorList>
    </citation>
    <scope>NUCLEOTIDE SEQUENCE [LARGE SCALE GENOMIC DNA]</scope>
    <source>
        <strain evidence="3 4">NBB4</strain>
        <plasmid evidence="3 4">pMYCCH.01</plasmid>
    </source>
</reference>
<dbReference type="PATRIC" id="fig|710421.3.peg.5455"/>
<dbReference type="InterPro" id="IPR029016">
    <property type="entry name" value="GAF-like_dom_sf"/>
</dbReference>
<dbReference type="Proteomes" id="UP000006057">
    <property type="component" value="Plasmid pMYCCH.01"/>
</dbReference>
<accession>D2K2E3</accession>
<keyword evidence="3" id="KW-0614">Plasmid</keyword>
<dbReference type="SUPFAM" id="SSF55781">
    <property type="entry name" value="GAF domain-like"/>
    <property type="match status" value="1"/>
</dbReference>
<dbReference type="EMBL" id="GU174753">
    <property type="protein sequence ID" value="ACZ56349.1"/>
    <property type="molecule type" value="Genomic_DNA"/>
</dbReference>
<dbReference type="SMART" id="SM00065">
    <property type="entry name" value="GAF"/>
    <property type="match status" value="1"/>
</dbReference>
<dbReference type="InterPro" id="IPR003018">
    <property type="entry name" value="GAF"/>
</dbReference>
<evidence type="ECO:0000313" key="2">
    <source>
        <dbReference type="EMBL" id="ACZ56349.1"/>
    </source>
</evidence>
<dbReference type="EMBL" id="CP003054">
    <property type="protein sequence ID" value="AFM20135.1"/>
    <property type="molecule type" value="Genomic_DNA"/>
</dbReference>
<protein>
    <submittedName>
        <fullName evidence="3">GAF domain-containing protein</fullName>
    </submittedName>
    <submittedName>
        <fullName evidence="2">Putative transcription regulator, CdaR family</fullName>
    </submittedName>
</protein>
<reference evidence="2" key="1">
    <citation type="journal article" date="2011" name="Environ. Microbiol. Rep.">
        <title>Untangling the multiple monooxygenases of Mycobacterium chubuense strain NBB4, a versatile hydrocarbon degrader.</title>
        <authorList>
            <person name="Coleman N.V."/>
            <person name="Yau S."/>
            <person name="Wilson N.L."/>
            <person name="Nolan L.M."/>
            <person name="Migocki M.D."/>
            <person name="Ly M.A."/>
            <person name="Crossett B."/>
            <person name="Holmes A.J."/>
        </authorList>
    </citation>
    <scope>NUCLEOTIDE SEQUENCE</scope>
    <source>
        <strain evidence="2">NBB4</strain>
    </source>
</reference>
<dbReference type="OrthoDB" id="9813903at2"/>
<evidence type="ECO:0000313" key="3">
    <source>
        <dbReference type="EMBL" id="AFM20135.1"/>
    </source>
</evidence>
<keyword evidence="4" id="KW-1185">Reference proteome</keyword>
<name>D2K2E3_MYCCN</name>
<organism evidence="2">
    <name type="scientific">Mycolicibacterium chubuense (strain NBB4)</name>
    <name type="common">Mycobacterium chubuense</name>
    <dbReference type="NCBI Taxonomy" id="710421"/>
    <lineage>
        <taxon>Bacteria</taxon>
        <taxon>Bacillati</taxon>
        <taxon>Actinomycetota</taxon>
        <taxon>Actinomycetes</taxon>
        <taxon>Mycobacteriales</taxon>
        <taxon>Mycobacteriaceae</taxon>
        <taxon>Mycolicibacterium</taxon>
    </lineage>
</organism>
<feature type="domain" description="GAF" evidence="1">
    <location>
        <begin position="146"/>
        <end position="298"/>
    </location>
</feature>
<dbReference type="HOGENOM" id="CLU_905587_0_0_11"/>